<sequence>MNWDKKHEYDDGPGQILNVNTAYLVGSFLDVHSVTDIHVDTYICVRILKEEKVEVENKIVSIEMEVERVRRMEERFENLNMVNVDLENQLSVAKIEIKKAFQKVFVLEMELEVGG</sequence>
<evidence type="ECO:0000313" key="1">
    <source>
        <dbReference type="EMBL" id="KAI3792864.1"/>
    </source>
</evidence>
<accession>A0ACB9HAF2</accession>
<reference evidence="1 2" key="2">
    <citation type="journal article" date="2022" name="Mol. Ecol. Resour.">
        <title>The genomes of chicory, endive, great burdock and yacon provide insights into Asteraceae paleo-polyploidization history and plant inulin production.</title>
        <authorList>
            <person name="Fan W."/>
            <person name="Wang S."/>
            <person name="Wang H."/>
            <person name="Wang A."/>
            <person name="Jiang F."/>
            <person name="Liu H."/>
            <person name="Zhao H."/>
            <person name="Xu D."/>
            <person name="Zhang Y."/>
        </authorList>
    </citation>
    <scope>NUCLEOTIDE SEQUENCE [LARGE SCALE GENOMIC DNA]</scope>
    <source>
        <strain evidence="2">cv. Punajuju</strain>
        <tissue evidence="1">Leaves</tissue>
    </source>
</reference>
<keyword evidence="2" id="KW-1185">Reference proteome</keyword>
<reference evidence="2" key="1">
    <citation type="journal article" date="2022" name="Mol. Ecol. Resour.">
        <title>The genomes of chicory, endive, great burdock and yacon provide insights into Asteraceae palaeo-polyploidization history and plant inulin production.</title>
        <authorList>
            <person name="Fan W."/>
            <person name="Wang S."/>
            <person name="Wang H."/>
            <person name="Wang A."/>
            <person name="Jiang F."/>
            <person name="Liu H."/>
            <person name="Zhao H."/>
            <person name="Xu D."/>
            <person name="Zhang Y."/>
        </authorList>
    </citation>
    <scope>NUCLEOTIDE SEQUENCE [LARGE SCALE GENOMIC DNA]</scope>
    <source>
        <strain evidence="2">cv. Punajuju</strain>
    </source>
</reference>
<gene>
    <name evidence="1" type="ORF">L2E82_06755</name>
</gene>
<dbReference type="Proteomes" id="UP001055811">
    <property type="component" value="Linkage Group LG01"/>
</dbReference>
<comment type="caution">
    <text evidence="1">The sequence shown here is derived from an EMBL/GenBank/DDBJ whole genome shotgun (WGS) entry which is preliminary data.</text>
</comment>
<evidence type="ECO:0000313" key="2">
    <source>
        <dbReference type="Proteomes" id="UP001055811"/>
    </source>
</evidence>
<dbReference type="EMBL" id="CM042009">
    <property type="protein sequence ID" value="KAI3792864.1"/>
    <property type="molecule type" value="Genomic_DNA"/>
</dbReference>
<organism evidence="1 2">
    <name type="scientific">Cichorium intybus</name>
    <name type="common">Chicory</name>
    <dbReference type="NCBI Taxonomy" id="13427"/>
    <lineage>
        <taxon>Eukaryota</taxon>
        <taxon>Viridiplantae</taxon>
        <taxon>Streptophyta</taxon>
        <taxon>Embryophyta</taxon>
        <taxon>Tracheophyta</taxon>
        <taxon>Spermatophyta</taxon>
        <taxon>Magnoliopsida</taxon>
        <taxon>eudicotyledons</taxon>
        <taxon>Gunneridae</taxon>
        <taxon>Pentapetalae</taxon>
        <taxon>asterids</taxon>
        <taxon>campanulids</taxon>
        <taxon>Asterales</taxon>
        <taxon>Asteraceae</taxon>
        <taxon>Cichorioideae</taxon>
        <taxon>Cichorieae</taxon>
        <taxon>Cichoriinae</taxon>
        <taxon>Cichorium</taxon>
    </lineage>
</organism>
<name>A0ACB9HAF2_CICIN</name>
<proteinExistence type="predicted"/>
<protein>
    <submittedName>
        <fullName evidence="1">Uncharacterized protein</fullName>
    </submittedName>
</protein>